<keyword evidence="4" id="KW-0677">Repeat</keyword>
<evidence type="ECO:0000313" key="19">
    <source>
        <dbReference type="RefSeq" id="XP_040587829.1"/>
    </source>
</evidence>
<dbReference type="PROSITE" id="PS50268">
    <property type="entry name" value="CADHERIN_2"/>
    <property type="match status" value="33"/>
</dbReference>
<feature type="domain" description="EGF-like" evidence="16">
    <location>
        <begin position="4114"/>
        <end position="4150"/>
    </location>
</feature>
<feature type="region of interest" description="Disordered" evidence="12">
    <location>
        <begin position="4514"/>
        <end position="4536"/>
    </location>
</feature>
<gene>
    <name evidence="19" type="primary">Fat1</name>
</gene>
<feature type="region of interest" description="Disordered" evidence="12">
    <location>
        <begin position="4583"/>
        <end position="4607"/>
    </location>
</feature>
<feature type="domain" description="Cadherin" evidence="17">
    <location>
        <begin position="2621"/>
        <end position="2727"/>
    </location>
</feature>
<feature type="domain" description="Cadherin" evidence="17">
    <location>
        <begin position="1904"/>
        <end position="2003"/>
    </location>
</feature>
<dbReference type="PANTHER" id="PTHR24026:SF42">
    <property type="entry name" value="PROTOCADHERIN FAT 1"/>
    <property type="match status" value="1"/>
</dbReference>
<dbReference type="PROSITE" id="PS50025">
    <property type="entry name" value="LAM_G_DOMAIN"/>
    <property type="match status" value="1"/>
</dbReference>
<feature type="domain" description="Cadherin" evidence="17">
    <location>
        <begin position="1360"/>
        <end position="1480"/>
    </location>
</feature>
<dbReference type="PROSITE" id="PS00022">
    <property type="entry name" value="EGF_1"/>
    <property type="match status" value="3"/>
</dbReference>
<keyword evidence="8 11" id="KW-1015">Disulfide bond</keyword>
<dbReference type="InterPro" id="IPR015919">
    <property type="entry name" value="Cadherin-like_sf"/>
</dbReference>
<keyword evidence="14" id="KW-0732">Signal</keyword>
<evidence type="ECO:0000256" key="1">
    <source>
        <dbReference type="ARBA" id="ARBA00004370"/>
    </source>
</evidence>
<evidence type="ECO:0000256" key="13">
    <source>
        <dbReference type="SAM" id="Phobius"/>
    </source>
</evidence>
<feature type="domain" description="Cadherin" evidence="17">
    <location>
        <begin position="3048"/>
        <end position="3149"/>
    </location>
</feature>
<feature type="domain" description="Cadherin" evidence="17">
    <location>
        <begin position="2415"/>
        <end position="2516"/>
    </location>
</feature>
<dbReference type="SMART" id="SM00181">
    <property type="entry name" value="EGF"/>
    <property type="match status" value="4"/>
</dbReference>
<feature type="domain" description="Cadherin" evidence="17">
    <location>
        <begin position="369"/>
        <end position="464"/>
    </location>
</feature>
<comment type="caution">
    <text evidence="11">Lacks conserved residue(s) required for the propagation of feature annotation.</text>
</comment>
<feature type="domain" description="Cadherin" evidence="17">
    <location>
        <begin position="3465"/>
        <end position="3569"/>
    </location>
</feature>
<dbReference type="InterPro" id="IPR001791">
    <property type="entry name" value="Laminin_G"/>
</dbReference>
<feature type="domain" description="Cadherin" evidence="17">
    <location>
        <begin position="1481"/>
        <end position="1586"/>
    </location>
</feature>
<feature type="domain" description="Cadherin" evidence="17">
    <location>
        <begin position="824"/>
        <end position="928"/>
    </location>
</feature>
<keyword evidence="6 13" id="KW-1133">Transmembrane helix</keyword>
<feature type="domain" description="Cadherin" evidence="17">
    <location>
        <begin position="2728"/>
        <end position="2833"/>
    </location>
</feature>
<evidence type="ECO:0000256" key="5">
    <source>
        <dbReference type="ARBA" id="ARBA00022837"/>
    </source>
</evidence>
<dbReference type="PRINTS" id="PR00205">
    <property type="entry name" value="CADHERIN"/>
</dbReference>
<feature type="domain" description="Cadherin" evidence="17">
    <location>
        <begin position="719"/>
        <end position="823"/>
    </location>
</feature>
<evidence type="ECO:0000259" key="16">
    <source>
        <dbReference type="PROSITE" id="PS50026"/>
    </source>
</evidence>
<dbReference type="InterPro" id="IPR049883">
    <property type="entry name" value="NOTCH1_EGF-like"/>
</dbReference>
<feature type="domain" description="Cadherin" evidence="17">
    <location>
        <begin position="2106"/>
        <end position="2206"/>
    </location>
</feature>
<feature type="domain" description="Cadherin" evidence="17">
    <location>
        <begin position="2943"/>
        <end position="3047"/>
    </location>
</feature>
<dbReference type="GeneID" id="101842219"/>
<keyword evidence="5 10" id="KW-0106">Calcium</keyword>
<feature type="domain" description="Cadherin" evidence="17">
    <location>
        <begin position="1141"/>
        <end position="1246"/>
    </location>
</feature>
<protein>
    <submittedName>
        <fullName evidence="19">Protocadherin Fat 1 isoform X5</fullName>
    </submittedName>
</protein>
<dbReference type="InterPro" id="IPR020894">
    <property type="entry name" value="Cadherin_CS"/>
</dbReference>
<dbReference type="SUPFAM" id="SSF49313">
    <property type="entry name" value="Cadherin-like"/>
    <property type="match status" value="34"/>
</dbReference>
<dbReference type="SUPFAM" id="SSF49899">
    <property type="entry name" value="Concanavalin A-like lectins/glucanases"/>
    <property type="match status" value="1"/>
</dbReference>
<feature type="compositionally biased region" description="Polar residues" evidence="12">
    <location>
        <begin position="4243"/>
        <end position="4252"/>
    </location>
</feature>
<feature type="disulfide bond" evidence="11">
    <location>
        <begin position="4102"/>
        <end position="4111"/>
    </location>
</feature>
<feature type="domain" description="EGF-like" evidence="16">
    <location>
        <begin position="4037"/>
        <end position="4074"/>
    </location>
</feature>
<feature type="domain" description="Cadherin" evidence="17">
    <location>
        <begin position="2517"/>
        <end position="2620"/>
    </location>
</feature>
<feature type="domain" description="Cadherin" evidence="17">
    <location>
        <begin position="1692"/>
        <end position="1789"/>
    </location>
</feature>
<dbReference type="PROSITE" id="PS00232">
    <property type="entry name" value="CADHERIN_1"/>
    <property type="match status" value="12"/>
</dbReference>
<feature type="domain" description="Cadherin" evidence="17">
    <location>
        <begin position="3150"/>
        <end position="3254"/>
    </location>
</feature>
<feature type="compositionally biased region" description="Pro residues" evidence="12">
    <location>
        <begin position="4454"/>
        <end position="4472"/>
    </location>
</feature>
<feature type="region of interest" description="Disordered" evidence="12">
    <location>
        <begin position="4242"/>
        <end position="4277"/>
    </location>
</feature>
<evidence type="ECO:0000256" key="7">
    <source>
        <dbReference type="ARBA" id="ARBA00023136"/>
    </source>
</evidence>
<dbReference type="CDD" id="cd00054">
    <property type="entry name" value="EGF_CA"/>
    <property type="match status" value="3"/>
</dbReference>
<dbReference type="RefSeq" id="XP_040587829.1">
    <property type="nucleotide sequence ID" value="XM_040731895.1"/>
</dbReference>
<feature type="disulfide bond" evidence="11">
    <location>
        <begin position="4140"/>
        <end position="4149"/>
    </location>
</feature>
<dbReference type="Gene3D" id="2.60.40.60">
    <property type="entry name" value="Cadherins"/>
    <property type="match status" value="34"/>
</dbReference>
<feature type="disulfide bond" evidence="11">
    <location>
        <begin position="4064"/>
        <end position="4073"/>
    </location>
</feature>
<comment type="subcellular location">
    <subcellularLocation>
        <location evidence="1">Membrane</location>
    </subcellularLocation>
</comment>
<keyword evidence="18" id="KW-1185">Reference proteome</keyword>
<evidence type="ECO:0000256" key="12">
    <source>
        <dbReference type="SAM" id="MobiDB-lite"/>
    </source>
</evidence>
<feature type="disulfide bond" evidence="11">
    <location>
        <begin position="3823"/>
        <end position="3840"/>
    </location>
</feature>
<feature type="domain" description="Cadherin" evidence="17">
    <location>
        <begin position="151"/>
        <end position="258"/>
    </location>
</feature>
<feature type="domain" description="EGF-like" evidence="16">
    <location>
        <begin position="3814"/>
        <end position="3851"/>
    </location>
</feature>
<feature type="region of interest" description="Disordered" evidence="12">
    <location>
        <begin position="4442"/>
        <end position="4499"/>
    </location>
</feature>
<keyword evidence="7 13" id="KW-0472">Membrane</keyword>
<dbReference type="InterPro" id="IPR000742">
    <property type="entry name" value="EGF"/>
</dbReference>
<feature type="domain" description="Cadherin" evidence="17">
    <location>
        <begin position="2834"/>
        <end position="2942"/>
    </location>
</feature>
<feature type="domain" description="Cadherin" evidence="17">
    <location>
        <begin position="1587"/>
        <end position="1691"/>
    </location>
</feature>
<feature type="domain" description="Cadherin" evidence="17">
    <location>
        <begin position="2207"/>
        <end position="2307"/>
    </location>
</feature>
<dbReference type="PROSITE" id="PS01187">
    <property type="entry name" value="EGF_CA"/>
    <property type="match status" value="1"/>
</dbReference>
<feature type="signal peptide" evidence="14">
    <location>
        <begin position="1"/>
        <end position="21"/>
    </location>
</feature>
<feature type="domain" description="Cadherin" evidence="17">
    <location>
        <begin position="1790"/>
        <end position="1903"/>
    </location>
</feature>
<feature type="domain" description="Laminin G" evidence="15">
    <location>
        <begin position="3853"/>
        <end position="4033"/>
    </location>
</feature>
<dbReference type="Proteomes" id="UP000886700">
    <property type="component" value="Unplaced"/>
</dbReference>
<dbReference type="InterPro" id="IPR018097">
    <property type="entry name" value="EGF_Ca-bd_CS"/>
</dbReference>
<sequence>MGRHLALLLLLLLFLQHFGDSDGSQRLEPTPPLQFTHFQYNVTVHENSAAKTYVGHPRKMGIYILDSSWEIRYKIISGDSENLFKAEEYVLGDFCFLRIRTKGGNTAILNREVRDHYTLIIKAVEKNTNAEARTKVRVQVLDTNDLRPLFSPTSYSVSLPENTAIRTSIARVSATDADIGTNGEFYYSFKDRTDMFAIHPTSGVVVLTGRLDFLETQLYELEIRAVDRGMKLYGSSGISSMAKLTIHVEQANECAPVITAVTLSPSELEKDPTYAIVTVEDCDQGANGEIASLSIVAGDLLQQFKTVRSFPGSKTFKVKAVGAIDWDSHPYGYNLTLQAKDKGTPPQFSPVKVIHVISPQFRAGPVKFETDVYRAEVSEFAPPHTPVVLIKAIPSYSHLRYVFKSTPARAKFSLNPNTGLISILEPIKRQHTSHFDLEVMTSDRKASTRVVVSVVGTNSNPPEFTQTSYKASFDENAPVGTTVMRVSAVDPDEGENGYVTYSIANLNHVPFVIDHFTGSVSTSEDLDYELMPRVYTLRIRASDWGLPYRREVEVLATITLNNLNDNTPLFEKINCEGTIPRDLGVGEQITTVSAIDADELQLVRYQIEAGNELDLFGLNPSSGVLSLKHSLMDGLGAKVSFHSLRITATDGENFATPLYINLTVAASRKPVNLQCEETGVAKMLAEKLLQANKLHNQGEVEDIFFDSHSVNAHAPQFRSALPTGIEVKENLPVGANIAFMNATDLDSGFNGKLVYAISGGNDDSCFTIDMESGMLQVLSPLDREVTDKYTLNITVYDLGIPQRAAWRLLDVTVLDANDNPPEFLQESYFVEVSEDKEVNSEIIQVEATDKDLGPSGHVTYSILTDTDKFSIDSATGVVRIIQPLDREVQPVHYLKIEARDQATEEPRLFSTVLLKVSLDDVNDNPPKFIPPNYSVKVREDLPEGTIIMWLEAYDPDVGQSSQVRYSLLDHGEGHFDVDKLSGAVRIVQQLDFEKKQVYNLTIRAKDKGKPVSLSSTCYVEVEVVDMNENLHTPVFSSFVEKGVVKEDVPTGSSVMTVSAHDEDTGRDGEIRYSIRDGSGVGVFRIDEVTGVIETSDRLDRESTSHYWLTVYAADQGVVPLSSFIEVYIEVEDVNDNAPQTSEPVYYPEIIENSPKDVSVVQIEAFDPDSSSSDKLTYKITSGNPQGFFSIHPKTGLITTTSRKLDREQQDEHILEVTVTDNGTPPRSTIARVIVKILDENDNKPQFLQKFYKIRLPEREKADGERSSKREPLYRVIAADKDEGPNAELSYSIEEGNEHGRFSIEPKTGVVSSKKFSAAGEYDILSIKATDNGHPQKSSTTRLHIEWISKPKPSLEPISFEESVFTFTVMESDPVAHMIGVIGVEPPGMPLWFDIIGDTLAREVFYVFQMTCDLNCTAEGGNYDSHFDVDKGTGTIIVAKPLDAEQKSSYNLTVEATDGTTTILTQVLIKVIDTNDHRPQFSTSKYEVTVPEDTEPETEILQISAVDKDEKNKLIYTLQSSIDPVSLKKFRLDPATGALYTSEKLDHEAIHQHVLTVMVRDQDVPVKRNFARIVVNVSDMNDHAPWFTSSSYEGRVYESAAVGSVVLQVTALDKDKGKNAEVLYSIESGNIGNSFTIDPILGSIKTARELDRSNQVEYDLIVKATDRGNPPMSEMTSVHVAVTVADNASPKFTSKEYSVEISEAVGIGTFVGMVSAHSQSSVMYEIKDGNIGDAFDINPHSGSIVTQKALDFETLSIYTLTVQGTNMAGLSANTTVIVHMQDENDNPPVFTRTEYSGFVSESASVSSVVLTDRNVPLVIRATDADRESNALLVYQIVEPSVHNYFAIDATTGAIHTVLSLDYEETHVFHFTVQVHDMGTPRLFAECAANVTIHVIDINDCPPVFSKPLYEASLLLPTYKGVKIITVNATDADSRPFSQLIYSITEGNIGEKFSMDYKTGTITIQNTTQLRSRYELTIRASDGRFASMTSVKINVKESRESPLKFTQDFYSAVVKENTTETKTLAVITAVGNPINEPLFYRILNPDRRFKVSHTSGVLSTTGVPFDREQQEAFDVVVEVTKEHEPSAVAHVVVKVTIEDQNDNAPVFVNLPYYAVVKVDAEVGHVIRYVTAIDRDSGRNGEVHYYLKEHHDHFQIGPSGDISLKKQFEHDTLNKEYLVTVVAKDGGSPAFSAEVLVPISVMNKAMPVFEKAFYSAEIPENIQMHSPVVHVQANSPEGLKVFYSIADGDPFSQFTINFNTGVINVIAPLDFESHPAYKLSIRATDSLTGAHAEVFVDIIVEDINDNPPVFVQQSYATTLSEAAVIGTPVLQVKATDSDSEPNRGISYQMFGNHSKGHDHFHIDSNTGLISLVRALDYEQFQQHKVFIRAVDGGMPPLSSDVIVTVDVTDLNDNPPLFEQQIYEAKISEHAAHGHFVMCVKACDADSSDLDKLEYSILSGNDHKSFVIDSETGIITLSNLRRHTLKPFYNLNVSVSDGVFRSSAQVHVTVMGGNLHSPVFLQNEYEAELAENAPLHTLVVQVKAMDRDSGIYSHITYHIVNDFAKDRFYVNDRGQIFTLEKLDRETPAEKVISIRLMAKDTGGKVAFCTVNVILTDDNDNAPQFRSTKYEVNIGSSAAKGTSVVKVFASDADEGSNADVTYAIEADSESVKENLEINKLTGLITTKESLVGLENEFFTFFVRAVDNGSPPRESVVPVYVRILPPEMQLPRFSEPFYTYAISEDMPIGTEIDLIRVEHSRAVLYTLVKGNTPESNRDEFFVIDKQSGRLKLEKSLDHETTKWYQFSILARCTVDDYEVVASIDVSIQVKDVNDNSPVLESNPYEAFIVENLPGGSRVIQIRASDLDSGTNGQVMYSLDQSQGADIIESFAINMETGWITTLKELDHEERASYQIKVIASDHGEKVQLSSTAIVDVTVTDVNDSPPRFTAEIYKGTVSEDDPPGGVIAILSTTDADSEEINRQVTYYITGGDALGQFAVENIQNEWKVYVKKPLDREQKDSYLLTITATDGTFSSKARVEVKVLDANDNSPVCEKTLYSDTIPEDALPGKLVMQVSATDADIRSNAEITYTLFGSGAEKFKLNPDTGELRTLDPLDREEQAVYNLLVKATDGGGRSCQATVVLTVEDMNDNAPEFTADPYTITVFENTEPGTLLTRVQATDADAGLNRKISYSLIDSADGQFSINEASGIIQLEKHLDREQQAVYTLTVKAVDQGLPRKLTATGTVVVSVLDINDNPPVFEYREYGATVSEDILIGTEVLQVYAASRDIEANAEITYSIISGNEHGKFSIDSKTGAIFVIENLDYESSHEYYLTVEATDGGTPSLSDVATVSINVTDINDNTPVFSQDTYTTVVGEDAALEQSVITIMADDADGPSNSHIHYSIIEGNQGSPFTIDPVRGEVKVTKPLDRETISGYTLTVQASDNGNPPRVNTTTVNIDVSDVNDNAPLFSRDNYSVIIQENKPVGFSVLKLVVTDKDSSHNGPPFFFTIVNGNEDNTFEVNQHGVLLTAAAIKRKEKDHYLLHVKVADNGKPQLSSLTHIDIRVIEESIHPPAILPLEIFITAFGEEYSGGVIGKIHATDQDVYDTLTYSLDPHMDGLFSVSSAGGKLIAHRKLDIGQYILNVSVTDGKFTTVADITVHIQQVTQEMLNHTIAIRFANLTPEEFVGDYWRNFQRALRNILGVRKNDIQIISLQPSEPHSHLDVLLFVEKSGSTQVSTKQLLHKINSSVTDIEEIIGVRILDVFQKLCAGLDCPWKFCDEKVSVDESIMSTHSTARLSFVTPRHHRTAVCLCKDGKCPPVHHGCEDNPCPAGTECVLDPRDEKYSCVCPGGGFGKCPGSSSITFTGNSFVKYRLMENENKLEMKLSMRLRTYSSHAVVMYARGTDYSILEIHAGRLQYKFDCGSGPGIVSVQSIQVNDGQWHAVSLEVEGNYAKLVLDEVHTASGTAPGALKTLNLDNYVFFGGHLRQPGGKHGRSTQIANGFRGCMDSIYLNGQELPLTNKPRAYAHIEEWVDVSHGCLLTATEDCSSNPCQNGGTCNPSPTGGYYCKCSALYIGIYCEVSINPCSSNPCLYGGTCVVDNGGFVCQCRGLYTGQRCQSDVDECAGNPCRNGALCENTHGSYHCNCSQEYRGKNCEDATPNQYVSTPWNIGLAEGIGIIVFIAGIFLLVVVFVLCRKMINRKKKPQAEPEDKRLGPTTAFLQRPYFDSKLNKNIYSDIPPQVPVRPISYTPSIPSDSRNNLDRNSFEGSAIPEHPEFSTFNPESMHGHRKAVAVCSVAPNLPPPPPSNSPSDSDSIQKPSWDFDYDAKVVDLDPCLSKKPLEEKPSQPYSARESLSEVQSLSSFQSESCDDNASIVTVIHLVNTVVDTVTKEESLAAPDLSKPRGYHWDTSDWMPSVPLPDIQEFPNYEVIDEHTPLYSADPNAIDTDYYPGGYDIESDFPPPPEDFPAPDELPPLPPEFSDQFESIHPPRDMPAAGSLGSSSRSRQRFNLNQYLPSFYPVDMSEPQKQGTGENSMCREPYAPYPPGYQRNFEAPTMENMPMSVYTSTASCSDVSACCEVESEVMMSDYESGDDGHFEEVTIPPLDSQQHTEV</sequence>
<proteinExistence type="predicted"/>
<evidence type="ECO:0000256" key="2">
    <source>
        <dbReference type="ARBA" id="ARBA00022536"/>
    </source>
</evidence>
<dbReference type="SUPFAM" id="SSF57196">
    <property type="entry name" value="EGF/Laminin"/>
    <property type="match status" value="3"/>
</dbReference>
<dbReference type="Pfam" id="PF02210">
    <property type="entry name" value="Laminin_G_2"/>
    <property type="match status" value="1"/>
</dbReference>
<evidence type="ECO:0000256" key="9">
    <source>
        <dbReference type="ARBA" id="ARBA00023180"/>
    </source>
</evidence>
<dbReference type="SMART" id="SM00282">
    <property type="entry name" value="LamG"/>
    <property type="match status" value="1"/>
</dbReference>
<evidence type="ECO:0000259" key="17">
    <source>
        <dbReference type="PROSITE" id="PS50268"/>
    </source>
</evidence>
<feature type="domain" description="Cadherin" evidence="17">
    <location>
        <begin position="2308"/>
        <end position="2414"/>
    </location>
</feature>
<evidence type="ECO:0000256" key="6">
    <source>
        <dbReference type="ARBA" id="ARBA00022989"/>
    </source>
</evidence>
<dbReference type="InterPro" id="IPR002126">
    <property type="entry name" value="Cadherin-like_dom"/>
</dbReference>
<name>A0ABM2WA52_MESAU</name>
<feature type="region of interest" description="Disordered" evidence="12">
    <location>
        <begin position="4290"/>
        <end position="4314"/>
    </location>
</feature>
<dbReference type="Pfam" id="PF00008">
    <property type="entry name" value="EGF"/>
    <property type="match status" value="1"/>
</dbReference>
<accession>A0ABM2WA52</accession>
<feature type="domain" description="Cadherin" evidence="17">
    <location>
        <begin position="929"/>
        <end position="1035"/>
    </location>
</feature>
<dbReference type="PANTHER" id="PTHR24026">
    <property type="entry name" value="FAT ATYPICAL CADHERIN-RELATED"/>
    <property type="match status" value="1"/>
</dbReference>
<feature type="domain" description="Cadherin" evidence="17">
    <location>
        <begin position="3360"/>
        <end position="3464"/>
    </location>
</feature>
<evidence type="ECO:0000259" key="15">
    <source>
        <dbReference type="PROSITE" id="PS50025"/>
    </source>
</evidence>
<feature type="transmembrane region" description="Helical" evidence="13">
    <location>
        <begin position="4169"/>
        <end position="4189"/>
    </location>
</feature>
<dbReference type="Gene3D" id="2.10.25.10">
    <property type="entry name" value="Laminin"/>
    <property type="match status" value="3"/>
</dbReference>
<feature type="domain" description="EGF-like" evidence="16">
    <location>
        <begin position="4076"/>
        <end position="4112"/>
    </location>
</feature>
<organism evidence="18 19">
    <name type="scientific">Mesocricetus auratus</name>
    <name type="common">Golden hamster</name>
    <dbReference type="NCBI Taxonomy" id="10036"/>
    <lineage>
        <taxon>Eukaryota</taxon>
        <taxon>Metazoa</taxon>
        <taxon>Chordata</taxon>
        <taxon>Craniata</taxon>
        <taxon>Vertebrata</taxon>
        <taxon>Euteleostomi</taxon>
        <taxon>Mammalia</taxon>
        <taxon>Eutheria</taxon>
        <taxon>Euarchontoglires</taxon>
        <taxon>Glires</taxon>
        <taxon>Rodentia</taxon>
        <taxon>Myomorpha</taxon>
        <taxon>Muroidea</taxon>
        <taxon>Cricetidae</taxon>
        <taxon>Cricetinae</taxon>
        <taxon>Mesocricetus</taxon>
    </lineage>
</organism>
<feature type="domain" description="Cadherin" evidence="17">
    <location>
        <begin position="465"/>
        <end position="570"/>
    </location>
</feature>
<dbReference type="CDD" id="cd11304">
    <property type="entry name" value="Cadherin_repeat"/>
    <property type="match status" value="33"/>
</dbReference>
<dbReference type="PROSITE" id="PS50026">
    <property type="entry name" value="EGF_3"/>
    <property type="match status" value="4"/>
</dbReference>
<feature type="compositionally biased region" description="Low complexity" evidence="12">
    <location>
        <begin position="4489"/>
        <end position="4498"/>
    </location>
</feature>
<feature type="domain" description="Cadherin" evidence="17">
    <location>
        <begin position="1044"/>
        <end position="1140"/>
    </location>
</feature>
<feature type="domain" description="Cadherin" evidence="17">
    <location>
        <begin position="3585"/>
        <end position="3671"/>
    </location>
</feature>
<feature type="domain" description="Cadherin" evidence="17">
    <location>
        <begin position="578"/>
        <end position="672"/>
    </location>
</feature>
<dbReference type="SMART" id="SM00112">
    <property type="entry name" value="CA"/>
    <property type="match status" value="33"/>
</dbReference>
<evidence type="ECO:0000256" key="10">
    <source>
        <dbReference type="PROSITE-ProRule" id="PRU00043"/>
    </source>
</evidence>
<evidence type="ECO:0000256" key="4">
    <source>
        <dbReference type="ARBA" id="ARBA00022737"/>
    </source>
</evidence>
<dbReference type="CDD" id="cd00110">
    <property type="entry name" value="LamG"/>
    <property type="match status" value="1"/>
</dbReference>
<evidence type="ECO:0000256" key="3">
    <source>
        <dbReference type="ARBA" id="ARBA00022692"/>
    </source>
</evidence>
<feature type="domain" description="Cadherin" evidence="17">
    <location>
        <begin position="2004"/>
        <end position="2105"/>
    </location>
</feature>
<reference evidence="19" key="1">
    <citation type="submission" date="2025-08" db="UniProtKB">
        <authorList>
            <consortium name="RefSeq"/>
        </authorList>
    </citation>
    <scope>IDENTIFICATION</scope>
    <source>
        <tissue evidence="19">Liver</tissue>
    </source>
</reference>
<dbReference type="PROSITE" id="PS00010">
    <property type="entry name" value="ASX_HYDROXYL"/>
    <property type="match status" value="1"/>
</dbReference>
<dbReference type="SMART" id="SM00179">
    <property type="entry name" value="EGF_CA"/>
    <property type="match status" value="3"/>
</dbReference>
<dbReference type="Pfam" id="PF07645">
    <property type="entry name" value="EGF_CA"/>
    <property type="match status" value="1"/>
</dbReference>
<evidence type="ECO:0000313" key="18">
    <source>
        <dbReference type="Proteomes" id="UP000886700"/>
    </source>
</evidence>
<keyword evidence="3 13" id="KW-0812">Transmembrane</keyword>
<feature type="chain" id="PRO_5045745479" evidence="14">
    <location>
        <begin position="22"/>
        <end position="4607"/>
    </location>
</feature>
<evidence type="ECO:0000256" key="14">
    <source>
        <dbReference type="SAM" id="SignalP"/>
    </source>
</evidence>
<feature type="domain" description="Cadherin" evidence="17">
    <location>
        <begin position="36"/>
        <end position="150"/>
    </location>
</feature>
<feature type="domain" description="Cadherin" evidence="17">
    <location>
        <begin position="3255"/>
        <end position="3359"/>
    </location>
</feature>
<feature type="domain" description="Cadherin" evidence="17">
    <location>
        <begin position="1247"/>
        <end position="1358"/>
    </location>
</feature>
<evidence type="ECO:0000256" key="8">
    <source>
        <dbReference type="ARBA" id="ARBA00023157"/>
    </source>
</evidence>
<keyword evidence="2 11" id="KW-0245">EGF-like domain</keyword>
<evidence type="ECO:0000256" key="11">
    <source>
        <dbReference type="PROSITE-ProRule" id="PRU00076"/>
    </source>
</evidence>
<dbReference type="Pfam" id="PF00028">
    <property type="entry name" value="Cadherin"/>
    <property type="match status" value="28"/>
</dbReference>
<dbReference type="InterPro" id="IPR001881">
    <property type="entry name" value="EGF-like_Ca-bd_dom"/>
</dbReference>
<dbReference type="InterPro" id="IPR000152">
    <property type="entry name" value="EGF-type_Asp/Asn_hydroxyl_site"/>
</dbReference>
<keyword evidence="9" id="KW-0325">Glycoprotein</keyword>
<dbReference type="InterPro" id="IPR013320">
    <property type="entry name" value="ConA-like_dom_sf"/>
</dbReference>
<dbReference type="Gene3D" id="2.60.120.200">
    <property type="match status" value="1"/>
</dbReference>